<name>A0A4Q7IGZ3_9GAMM</name>
<dbReference type="RefSeq" id="WP_130257265.1">
    <property type="nucleotide sequence ID" value="NZ_PPSX01000107.1"/>
</dbReference>
<evidence type="ECO:0000259" key="1">
    <source>
        <dbReference type="Pfam" id="PF08547"/>
    </source>
</evidence>
<reference evidence="2 3" key="1">
    <citation type="submission" date="2018-01" db="EMBL/GenBank/DDBJ databases">
        <title>Co-occurrence of chitin degradation, pigmentation and bioactivity in marine Pseudoalteromonas.</title>
        <authorList>
            <person name="Paulsen S."/>
            <person name="Gram L."/>
            <person name="Machado H."/>
        </authorList>
    </citation>
    <scope>NUCLEOTIDE SEQUENCE [LARGE SCALE GENOMIC DNA]</scope>
    <source>
        <strain evidence="2 3">S3898</strain>
    </source>
</reference>
<accession>A0A4Q7IGZ3</accession>
<feature type="domain" description="NADH:ubiquinone oxidoreductase intermediate-associated protein 30" evidence="1">
    <location>
        <begin position="48"/>
        <end position="184"/>
    </location>
</feature>
<dbReference type="Pfam" id="PF08547">
    <property type="entry name" value="CIA30"/>
    <property type="match status" value="1"/>
</dbReference>
<gene>
    <name evidence="2" type="ORF">C1E23_20160</name>
</gene>
<comment type="caution">
    <text evidence="2">The sequence shown here is derived from an EMBL/GenBank/DDBJ whole genome shotgun (WGS) entry which is preliminary data.</text>
</comment>
<dbReference type="AlphaFoldDB" id="A0A4Q7IGZ3"/>
<evidence type="ECO:0000313" key="2">
    <source>
        <dbReference type="EMBL" id="RZQ51314.1"/>
    </source>
</evidence>
<evidence type="ECO:0000313" key="3">
    <source>
        <dbReference type="Proteomes" id="UP000291338"/>
    </source>
</evidence>
<proteinExistence type="predicted"/>
<dbReference type="EMBL" id="PPSX01000107">
    <property type="protein sequence ID" value="RZQ51314.1"/>
    <property type="molecule type" value="Genomic_DNA"/>
</dbReference>
<dbReference type="InterPro" id="IPR013857">
    <property type="entry name" value="NADH-UbQ_OxRdtase-assoc_prot30"/>
</dbReference>
<organism evidence="2 3">
    <name type="scientific">Pseudoalteromonas phenolica</name>
    <dbReference type="NCBI Taxonomy" id="161398"/>
    <lineage>
        <taxon>Bacteria</taxon>
        <taxon>Pseudomonadati</taxon>
        <taxon>Pseudomonadota</taxon>
        <taxon>Gammaproteobacteria</taxon>
        <taxon>Alteromonadales</taxon>
        <taxon>Pseudoalteromonadaceae</taxon>
        <taxon>Pseudoalteromonas</taxon>
    </lineage>
</organism>
<dbReference type="Proteomes" id="UP000291338">
    <property type="component" value="Unassembled WGS sequence"/>
</dbReference>
<protein>
    <recommendedName>
        <fullName evidence="1">NADH:ubiquinone oxidoreductase intermediate-associated protein 30 domain-containing protein</fullName>
    </recommendedName>
</protein>
<dbReference type="InterPro" id="IPR008979">
    <property type="entry name" value="Galactose-bd-like_sf"/>
</dbReference>
<sequence length="194" mass="21541">MTFKHFIEVVKLTLLISFSHATWAEESQTLVDDFKSASQNNMGFERLFIDDTSAGGKTKTQISVSNGLLSAKGDIVPPRGQPGWASSVLPLKEFGKQLDASQYQGIVLKVKINQGMLSVSANSSEIDNYDYHALPVMIKADGQFHTVKLPFKDMKRAWSAQTPLDPKTLNSISIVAFSLQQAKFDYQIDEIGFY</sequence>
<dbReference type="SUPFAM" id="SSF49785">
    <property type="entry name" value="Galactose-binding domain-like"/>
    <property type="match status" value="1"/>
</dbReference>